<feature type="domain" description="HTH gntR-type" evidence="5">
    <location>
        <begin position="8"/>
        <end position="76"/>
    </location>
</feature>
<dbReference type="InterPro" id="IPR028978">
    <property type="entry name" value="Chorismate_lyase_/UTRA_dom_sf"/>
</dbReference>
<keyword evidence="4" id="KW-0472">Membrane</keyword>
<dbReference type="InterPro" id="IPR050679">
    <property type="entry name" value="Bact_HTH_transcr_reg"/>
</dbReference>
<dbReference type="SMART" id="SM00866">
    <property type="entry name" value="UTRA"/>
    <property type="match status" value="1"/>
</dbReference>
<evidence type="ECO:0000256" key="4">
    <source>
        <dbReference type="SAM" id="Phobius"/>
    </source>
</evidence>
<dbReference type="CDD" id="cd07377">
    <property type="entry name" value="WHTH_GntR"/>
    <property type="match status" value="1"/>
</dbReference>
<keyword evidence="7" id="KW-1185">Reference proteome</keyword>
<dbReference type="InterPro" id="IPR017722">
    <property type="entry name" value="Tscrpt_reg_PhnR"/>
</dbReference>
<keyword evidence="3" id="KW-0804">Transcription</keyword>
<dbReference type="RefSeq" id="WP_234590809.1">
    <property type="nucleotide sequence ID" value="NZ_CAMIPG010000017.1"/>
</dbReference>
<dbReference type="GeneID" id="75022430"/>
<dbReference type="PROSITE" id="PS50949">
    <property type="entry name" value="HTH_GNTR"/>
    <property type="match status" value="1"/>
</dbReference>
<evidence type="ECO:0000313" key="7">
    <source>
        <dbReference type="Proteomes" id="UP001056873"/>
    </source>
</evidence>
<dbReference type="SMART" id="SM00345">
    <property type="entry name" value="HTH_GNTR"/>
    <property type="match status" value="1"/>
</dbReference>
<protein>
    <submittedName>
        <fullName evidence="6">Phosphonate utilization transcriptional regulator PhnR</fullName>
    </submittedName>
</protein>
<dbReference type="PANTHER" id="PTHR44846">
    <property type="entry name" value="MANNOSYL-D-GLYCERATE TRANSPORT/METABOLISM SYSTEM REPRESSOR MNGR-RELATED"/>
    <property type="match status" value="1"/>
</dbReference>
<evidence type="ECO:0000259" key="5">
    <source>
        <dbReference type="PROSITE" id="PS50949"/>
    </source>
</evidence>
<keyword evidence="4" id="KW-0812">Transmembrane</keyword>
<dbReference type="Proteomes" id="UP001056873">
    <property type="component" value="Chromosome"/>
</dbReference>
<evidence type="ECO:0000313" key="6">
    <source>
        <dbReference type="EMBL" id="USV02879.1"/>
    </source>
</evidence>
<evidence type="ECO:0000256" key="3">
    <source>
        <dbReference type="ARBA" id="ARBA00023163"/>
    </source>
</evidence>
<dbReference type="Pfam" id="PF07702">
    <property type="entry name" value="UTRA"/>
    <property type="match status" value="1"/>
</dbReference>
<keyword evidence="1" id="KW-0805">Transcription regulation</keyword>
<gene>
    <name evidence="6" type="primary">phnR</name>
    <name evidence="6" type="ORF">KFQ06_10405</name>
</gene>
<dbReference type="InterPro" id="IPR011663">
    <property type="entry name" value="UTRA"/>
</dbReference>
<dbReference type="Gene3D" id="3.40.1410.10">
    <property type="entry name" value="Chorismate lyase-like"/>
    <property type="match status" value="1"/>
</dbReference>
<evidence type="ECO:0000256" key="1">
    <source>
        <dbReference type="ARBA" id="ARBA00023015"/>
    </source>
</evidence>
<accession>A0ABY5CXI2</accession>
<evidence type="ECO:0000256" key="2">
    <source>
        <dbReference type="ARBA" id="ARBA00023125"/>
    </source>
</evidence>
<dbReference type="PANTHER" id="PTHR44846:SF7">
    <property type="entry name" value="TRANSCRIPTIONAL REGULATOR OF 2-AMINOETHYLPHOSPHONATE DEGRADATION OPERONS-RELATED"/>
    <property type="match status" value="1"/>
</dbReference>
<keyword evidence="2" id="KW-0238">DNA-binding</keyword>
<dbReference type="PRINTS" id="PR00035">
    <property type="entry name" value="HTHGNTR"/>
</dbReference>
<name>A0ABY5CXI2_9GAMM</name>
<dbReference type="InterPro" id="IPR036390">
    <property type="entry name" value="WH_DNA-bd_sf"/>
</dbReference>
<dbReference type="SUPFAM" id="SSF64288">
    <property type="entry name" value="Chorismate lyase-like"/>
    <property type="match status" value="1"/>
</dbReference>
<dbReference type="Pfam" id="PF00392">
    <property type="entry name" value="GntR"/>
    <property type="match status" value="1"/>
</dbReference>
<proteinExistence type="predicted"/>
<sequence>MKQLQGEMAHYLQIKEQLQARISGGGLRAGDKLPSERELCAIFSTTRVTIRESLAQLEATGAIYRADRRGWFVTPERLWLDPTQNTNFHRLCLEQGRTPRTLLLSAEKTRVPSEVMPPLALEPGDQIYLLRRVRYADERAICYCENHCLPQRVPELLSRDLNGSLTEVYQQHYDLRYSSMHLSFYPTALPYGAATALGAMVGLPALLLRRLNYDQHGRILDFDIEYWRHDSLRIEVDTL</sequence>
<dbReference type="InterPro" id="IPR036388">
    <property type="entry name" value="WH-like_DNA-bd_sf"/>
</dbReference>
<dbReference type="InterPro" id="IPR000524">
    <property type="entry name" value="Tscrpt_reg_HTH_GntR"/>
</dbReference>
<reference evidence="6" key="1">
    <citation type="journal article" date="2022" name="BMC Genomics">
        <title>Genome sequence of the entomopathogenic Serratia entomophila isolate 626 and characterisation of the species specific itaconate degradation pathway.</title>
        <authorList>
            <person name="Vaughan A.L."/>
            <person name="Altermann E."/>
            <person name="Glare T.R."/>
            <person name="Hurst M.R.H."/>
        </authorList>
    </citation>
    <scope>NUCLEOTIDE SEQUENCE</scope>
    <source>
        <strain evidence="6">626</strain>
    </source>
</reference>
<dbReference type="Gene3D" id="1.10.10.10">
    <property type="entry name" value="Winged helix-like DNA-binding domain superfamily/Winged helix DNA-binding domain"/>
    <property type="match status" value="1"/>
</dbReference>
<dbReference type="SUPFAM" id="SSF46785">
    <property type="entry name" value="Winged helix' DNA-binding domain"/>
    <property type="match status" value="1"/>
</dbReference>
<keyword evidence="4" id="KW-1133">Transmembrane helix</keyword>
<organism evidence="6 7">
    <name type="scientific">Serratia entomophila</name>
    <dbReference type="NCBI Taxonomy" id="42906"/>
    <lineage>
        <taxon>Bacteria</taxon>
        <taxon>Pseudomonadati</taxon>
        <taxon>Pseudomonadota</taxon>
        <taxon>Gammaproteobacteria</taxon>
        <taxon>Enterobacterales</taxon>
        <taxon>Yersiniaceae</taxon>
        <taxon>Serratia</taxon>
    </lineage>
</organism>
<dbReference type="EMBL" id="CP074347">
    <property type="protein sequence ID" value="USV02879.1"/>
    <property type="molecule type" value="Genomic_DNA"/>
</dbReference>
<dbReference type="NCBIfam" id="TIGR03337">
    <property type="entry name" value="phnR"/>
    <property type="match status" value="1"/>
</dbReference>
<feature type="transmembrane region" description="Helical" evidence="4">
    <location>
        <begin position="188"/>
        <end position="208"/>
    </location>
</feature>